<dbReference type="InterPro" id="IPR004761">
    <property type="entry name" value="Spore_GerAB"/>
</dbReference>
<feature type="transmembrane region" description="Helical" evidence="8">
    <location>
        <begin position="183"/>
        <end position="205"/>
    </location>
</feature>
<evidence type="ECO:0000256" key="3">
    <source>
        <dbReference type="ARBA" id="ARBA00022448"/>
    </source>
</evidence>
<dbReference type="OrthoDB" id="2381188at2"/>
<evidence type="ECO:0000256" key="2">
    <source>
        <dbReference type="ARBA" id="ARBA00007998"/>
    </source>
</evidence>
<feature type="transmembrane region" description="Helical" evidence="8">
    <location>
        <begin position="217"/>
        <end position="242"/>
    </location>
</feature>
<keyword evidence="4" id="KW-0309">Germination</keyword>
<dbReference type="GO" id="GO:0009847">
    <property type="term" value="P:spore germination"/>
    <property type="evidence" value="ECO:0007669"/>
    <property type="project" value="InterPro"/>
</dbReference>
<evidence type="ECO:0000256" key="7">
    <source>
        <dbReference type="ARBA" id="ARBA00023136"/>
    </source>
</evidence>
<keyword evidence="3" id="KW-0813">Transport</keyword>
<keyword evidence="6 8" id="KW-1133">Transmembrane helix</keyword>
<feature type="transmembrane region" description="Helical" evidence="8">
    <location>
        <begin position="120"/>
        <end position="138"/>
    </location>
</feature>
<gene>
    <name evidence="9" type="ORF">E2636_17715</name>
</gene>
<evidence type="ECO:0000256" key="4">
    <source>
        <dbReference type="ARBA" id="ARBA00022544"/>
    </source>
</evidence>
<comment type="subcellular location">
    <subcellularLocation>
        <location evidence="1">Membrane</location>
        <topology evidence="1">Multi-pass membrane protein</topology>
    </subcellularLocation>
</comment>
<feature type="transmembrane region" description="Helical" evidence="8">
    <location>
        <begin position="147"/>
        <end position="163"/>
    </location>
</feature>
<protein>
    <submittedName>
        <fullName evidence="9">Spore gernimation protein</fullName>
    </submittedName>
</protein>
<evidence type="ECO:0000256" key="1">
    <source>
        <dbReference type="ARBA" id="ARBA00004141"/>
    </source>
</evidence>
<dbReference type="NCBIfam" id="TIGR00912">
    <property type="entry name" value="2A0309"/>
    <property type="match status" value="1"/>
</dbReference>
<keyword evidence="7 8" id="KW-0472">Membrane</keyword>
<dbReference type="EMBL" id="CP038015">
    <property type="protein sequence ID" value="QBP42863.1"/>
    <property type="molecule type" value="Genomic_DNA"/>
</dbReference>
<feature type="transmembrane region" description="Helical" evidence="8">
    <location>
        <begin position="306"/>
        <end position="324"/>
    </location>
</feature>
<feature type="transmembrane region" description="Helical" evidence="8">
    <location>
        <begin position="270"/>
        <end position="294"/>
    </location>
</feature>
<dbReference type="Pfam" id="PF03845">
    <property type="entry name" value="Spore_permease"/>
    <property type="match status" value="1"/>
</dbReference>
<evidence type="ECO:0000313" key="10">
    <source>
        <dbReference type="Proteomes" id="UP000294292"/>
    </source>
</evidence>
<feature type="transmembrane region" description="Helical" evidence="8">
    <location>
        <begin position="40"/>
        <end position="61"/>
    </location>
</feature>
<keyword evidence="5 8" id="KW-0812">Transmembrane</keyword>
<name>A0A4P7A2A6_9BACL</name>
<organism evidence="9 10">
    <name type="scientific">Paenisporosarcina antarctica</name>
    <dbReference type="NCBI Taxonomy" id="417367"/>
    <lineage>
        <taxon>Bacteria</taxon>
        <taxon>Bacillati</taxon>
        <taxon>Bacillota</taxon>
        <taxon>Bacilli</taxon>
        <taxon>Bacillales</taxon>
        <taxon>Caryophanaceae</taxon>
        <taxon>Paenisporosarcina</taxon>
    </lineage>
</organism>
<feature type="transmembrane region" description="Helical" evidence="8">
    <location>
        <begin position="12"/>
        <end position="28"/>
    </location>
</feature>
<evidence type="ECO:0000256" key="8">
    <source>
        <dbReference type="SAM" id="Phobius"/>
    </source>
</evidence>
<sequence length="364" mass="40717">MVEKVKISRLQFSLLVMMFTIGSSILIIPSGLAKDAKQDAWIAVLVGVVVGIVLVALYIALGKRYRSMNLAEYSEVILGKWLGKTVSMLYFAFFFLLSALVLRNLGDFLNTYQLTKTPIIATHILFLLLVTFAVHLGLEVFARSSELFFPWAVVLSILLFFFLSPQIEFKNLQPIMEGGVQPIVRASITIIGSPFLELVVFLLIFPSINQIHGWKTGFFSGYLMGAISLFMTTISAILVLGADITATQMFPSYEVAKKVNVADTFQRLEAIAAFIWFLTIFIKLTICFYASAICLSQALNLKDYRVVILPLAMIMIILSIIAYPNTAYYLTFVSTTWPPLALLFGLFLPLLLLIISIFKKRLAK</sequence>
<accession>A0A4P7A2A6</accession>
<evidence type="ECO:0000313" key="9">
    <source>
        <dbReference type="EMBL" id="QBP42863.1"/>
    </source>
</evidence>
<dbReference type="PANTHER" id="PTHR34975:SF2">
    <property type="entry name" value="SPORE GERMINATION PROTEIN A2"/>
    <property type="match status" value="1"/>
</dbReference>
<feature type="transmembrane region" description="Helical" evidence="8">
    <location>
        <begin position="336"/>
        <end position="358"/>
    </location>
</feature>
<feature type="transmembrane region" description="Helical" evidence="8">
    <location>
        <begin position="81"/>
        <end position="100"/>
    </location>
</feature>
<evidence type="ECO:0000256" key="6">
    <source>
        <dbReference type="ARBA" id="ARBA00022989"/>
    </source>
</evidence>
<comment type="similarity">
    <text evidence="2">Belongs to the amino acid-polyamine-organocation (APC) superfamily. Spore germination protein (SGP) (TC 2.A.3.9) family.</text>
</comment>
<keyword evidence="10" id="KW-1185">Reference proteome</keyword>
<dbReference type="AlphaFoldDB" id="A0A4P7A2A6"/>
<dbReference type="PANTHER" id="PTHR34975">
    <property type="entry name" value="SPORE GERMINATION PROTEIN A2"/>
    <property type="match status" value="1"/>
</dbReference>
<dbReference type="GO" id="GO:0016020">
    <property type="term" value="C:membrane"/>
    <property type="evidence" value="ECO:0007669"/>
    <property type="project" value="UniProtKB-SubCell"/>
</dbReference>
<proteinExistence type="inferred from homology"/>
<dbReference type="RefSeq" id="WP_134211606.1">
    <property type="nucleotide sequence ID" value="NZ_CP038015.1"/>
</dbReference>
<reference evidence="9 10" key="1">
    <citation type="submission" date="2019-03" db="EMBL/GenBank/DDBJ databases">
        <title>Complete genome sequence of Paenisporosarcina antarctica CGMCC 1.6503T.</title>
        <authorList>
            <person name="Rong J.-C."/>
            <person name="Chi N.-Y."/>
            <person name="Zhang Q.-F."/>
        </authorList>
    </citation>
    <scope>NUCLEOTIDE SEQUENCE [LARGE SCALE GENOMIC DNA]</scope>
    <source>
        <strain evidence="9 10">CGMCC 1.6503</strain>
    </source>
</reference>
<dbReference type="KEGG" id="panc:E2636_17715"/>
<evidence type="ECO:0000256" key="5">
    <source>
        <dbReference type="ARBA" id="ARBA00022692"/>
    </source>
</evidence>
<dbReference type="Proteomes" id="UP000294292">
    <property type="component" value="Chromosome"/>
</dbReference>